<evidence type="ECO:0000256" key="1">
    <source>
        <dbReference type="SAM" id="MobiDB-lite"/>
    </source>
</evidence>
<proteinExistence type="predicted"/>
<dbReference type="PANTHER" id="PTHR31439:SF7">
    <property type="entry name" value="EXPRESSED PROTEIN"/>
    <property type="match status" value="1"/>
</dbReference>
<dbReference type="EMBL" id="CAADRP010001112">
    <property type="protein sequence ID" value="VFU35592.1"/>
    <property type="molecule type" value="Genomic_DNA"/>
</dbReference>
<accession>A0A6N2L799</accession>
<feature type="region of interest" description="Disordered" evidence="1">
    <location>
        <begin position="501"/>
        <end position="527"/>
    </location>
</feature>
<dbReference type="PANTHER" id="PTHR31439">
    <property type="entry name" value="EXPRESSED PROTEIN"/>
    <property type="match status" value="1"/>
</dbReference>
<feature type="compositionally biased region" description="Gly residues" evidence="1">
    <location>
        <begin position="506"/>
        <end position="516"/>
    </location>
</feature>
<sequence length="602" mass="67291">MSRPMYAINGLYSDSVGLLMGIWTLGQKHKMLSLEPRSSLMEELTMHTINVPWYTCKTTHQENVKFPRRQQPPLAIQALVFQHPQRDILKKSSKKILPIFQTATRHTIVASPKTAAKMMDVWSWISELPNSDEWTESDSALMFELASSKSSQEESTRSIQLKAERTAGSNSEALLLQEIIARSPTAQNSTCPRSQLQKLKPDPVTWIMDSHSAESFSSFFSLVFITRLFWLCAFDAPAEAGSLCFESVLGPHLETLSCKQAPVLRTFLVTVGVDAELCFMRALGYMLAKWHILREVGVGLQTLAPLASQQAGSWVMGLKGLRSHFSNESYCPINNKFCILEAKDTVLKYALAHHQLEAVIQLEYAVRFYDGYIQVNARVNNLRFHVVRLGFKKSEGVDYDDERHFVSRARAWVGPEVGATYVGGLSLGRSTNNGEKEVEIQRILKGGYGDTKAPKVKTRSGMATKTRMKSWRWDQDVEGNAAVFDAVLYDNMTGQEVATVRKPVGDGNGGGVGGRNGRSSGIRCNGPNRPFTKTGGVVFAGDEYGEEVEWRLGKEMEGSVLKWRLGGQVWVSYWPSEVKSSHFETRCVEWCDEVDLPLIPAK</sequence>
<reference evidence="2" key="1">
    <citation type="submission" date="2019-03" db="EMBL/GenBank/DDBJ databases">
        <authorList>
            <person name="Mank J."/>
            <person name="Almeida P."/>
        </authorList>
    </citation>
    <scope>NUCLEOTIDE SEQUENCE</scope>
    <source>
        <strain evidence="2">78183</strain>
    </source>
</reference>
<dbReference type="AlphaFoldDB" id="A0A6N2L799"/>
<organism evidence="2">
    <name type="scientific">Salix viminalis</name>
    <name type="common">Common osier</name>
    <name type="synonym">Basket willow</name>
    <dbReference type="NCBI Taxonomy" id="40686"/>
    <lineage>
        <taxon>Eukaryota</taxon>
        <taxon>Viridiplantae</taxon>
        <taxon>Streptophyta</taxon>
        <taxon>Embryophyta</taxon>
        <taxon>Tracheophyta</taxon>
        <taxon>Spermatophyta</taxon>
        <taxon>Magnoliopsida</taxon>
        <taxon>eudicotyledons</taxon>
        <taxon>Gunneridae</taxon>
        <taxon>Pentapetalae</taxon>
        <taxon>rosids</taxon>
        <taxon>fabids</taxon>
        <taxon>Malpighiales</taxon>
        <taxon>Salicaceae</taxon>
        <taxon>Saliceae</taxon>
        <taxon>Salix</taxon>
    </lineage>
</organism>
<gene>
    <name evidence="2" type="ORF">SVIM_LOCUS177073</name>
</gene>
<evidence type="ECO:0000313" key="2">
    <source>
        <dbReference type="EMBL" id="VFU35592.1"/>
    </source>
</evidence>
<protein>
    <submittedName>
        <fullName evidence="2">Uncharacterized protein</fullName>
    </submittedName>
</protein>
<name>A0A6N2L799_SALVM</name>